<name>A0A2K9Z650_RHILE</name>
<dbReference type="AlphaFoldDB" id="A0A2K9Z650"/>
<reference evidence="1 2" key="1">
    <citation type="submission" date="2017-11" db="EMBL/GenBank/DDBJ databases">
        <title>Complete genome of Rhizobium leguminosarum Norway, an ineffective micro-symbiont.</title>
        <authorList>
            <person name="Hoffrichter A."/>
            <person name="Liang J."/>
            <person name="Brachmann A."/>
            <person name="Marin M."/>
        </authorList>
    </citation>
    <scope>NUCLEOTIDE SEQUENCE [LARGE SCALE GENOMIC DNA]</scope>
    <source>
        <strain evidence="1 2">Norway</strain>
    </source>
</reference>
<organism evidence="1 2">
    <name type="scientific">Rhizobium leguminosarum</name>
    <dbReference type="NCBI Taxonomy" id="384"/>
    <lineage>
        <taxon>Bacteria</taxon>
        <taxon>Pseudomonadati</taxon>
        <taxon>Pseudomonadota</taxon>
        <taxon>Alphaproteobacteria</taxon>
        <taxon>Hyphomicrobiales</taxon>
        <taxon>Rhizobiaceae</taxon>
        <taxon>Rhizobium/Agrobacterium group</taxon>
        <taxon>Rhizobium</taxon>
    </lineage>
</organism>
<evidence type="ECO:0000313" key="2">
    <source>
        <dbReference type="Proteomes" id="UP000238523"/>
    </source>
</evidence>
<proteinExistence type="predicted"/>
<dbReference type="EMBL" id="CP025012">
    <property type="protein sequence ID" value="AUW43660.1"/>
    <property type="molecule type" value="Genomic_DNA"/>
</dbReference>
<accession>A0A2K9Z650</accession>
<protein>
    <submittedName>
        <fullName evidence="1">Uncharacterized protein</fullName>
    </submittedName>
</protein>
<sequence>MPEAGKNDVDIDKRLGCHARYGRAADVIDGDRLRQQDQQPVADALEGLRPLRIVRHEFNRAVRYHFHPAGVLDALRSLYRFEICA</sequence>
<dbReference type="Proteomes" id="UP000238523">
    <property type="component" value="Chromosome"/>
</dbReference>
<evidence type="ECO:0000313" key="1">
    <source>
        <dbReference type="EMBL" id="AUW43660.1"/>
    </source>
</evidence>
<gene>
    <name evidence="1" type="ORF">CUJ84_Chr003322</name>
</gene>